<name>A0ABR2VSD7_9FUNG</name>
<gene>
    <name evidence="2" type="ORF">K7432_012347</name>
</gene>
<dbReference type="PANTHER" id="PTHR12242:SF1">
    <property type="entry name" value="MYND-TYPE DOMAIN-CONTAINING PROTEIN"/>
    <property type="match status" value="1"/>
</dbReference>
<feature type="transmembrane region" description="Helical" evidence="1">
    <location>
        <begin position="111"/>
        <end position="130"/>
    </location>
</feature>
<feature type="transmembrane region" description="Helical" evidence="1">
    <location>
        <begin position="177"/>
        <end position="198"/>
    </location>
</feature>
<evidence type="ECO:0000313" key="3">
    <source>
        <dbReference type="Proteomes" id="UP001479436"/>
    </source>
</evidence>
<evidence type="ECO:0000313" key="2">
    <source>
        <dbReference type="EMBL" id="KAK9696649.1"/>
    </source>
</evidence>
<keyword evidence="1" id="KW-0812">Transmembrane</keyword>
<sequence length="293" mass="34027">MFAKMARLHLGVNPYNVNTSFELDFPVTSYFISSKTLAILRGLMLLYSLLVFGSSLALNRPNWALFLGSFTTLSYMGSILYYSLSLYYSVRYNLSEESYICYSLISRRVHFRYFIWLIYDTVVVYQFLLPPVYWCVWINHRTSFQSNLDLWIELSFNGVNLFFVCVELFMARWQLMLIHLPVVLLVVPLYFIFCWIITLVSGNPVYLIAELKQKPDAIIVSFFITLATVALTFAIVYSLHKLRDLLGDTIVRHQVIRRRSDLELIENGSRHKNVVDTATTTQASSGLQCFLFL</sequence>
<feature type="transmembrane region" description="Helical" evidence="1">
    <location>
        <begin position="218"/>
        <end position="239"/>
    </location>
</feature>
<keyword evidence="3" id="KW-1185">Reference proteome</keyword>
<keyword evidence="1" id="KW-1133">Transmembrane helix</keyword>
<dbReference type="PANTHER" id="PTHR12242">
    <property type="entry name" value="OS02G0130600 PROTEIN-RELATED"/>
    <property type="match status" value="1"/>
</dbReference>
<feature type="transmembrane region" description="Helical" evidence="1">
    <location>
        <begin position="150"/>
        <end position="170"/>
    </location>
</feature>
<feature type="transmembrane region" description="Helical" evidence="1">
    <location>
        <begin position="38"/>
        <end position="58"/>
    </location>
</feature>
<dbReference type="Proteomes" id="UP001479436">
    <property type="component" value="Unassembled WGS sequence"/>
</dbReference>
<protein>
    <submittedName>
        <fullName evidence="2">Uncharacterized protein</fullName>
    </submittedName>
</protein>
<proteinExistence type="predicted"/>
<accession>A0ABR2VSD7</accession>
<reference evidence="2 3" key="1">
    <citation type="submission" date="2023-04" db="EMBL/GenBank/DDBJ databases">
        <title>Genome of Basidiobolus ranarum AG-B5.</title>
        <authorList>
            <person name="Stajich J.E."/>
            <person name="Carter-House D."/>
            <person name="Gryganskyi A."/>
        </authorList>
    </citation>
    <scope>NUCLEOTIDE SEQUENCE [LARGE SCALE GENOMIC DNA]</scope>
    <source>
        <strain evidence="2 3">AG-B5</strain>
    </source>
</reference>
<comment type="caution">
    <text evidence="2">The sequence shown here is derived from an EMBL/GenBank/DDBJ whole genome shotgun (WGS) entry which is preliminary data.</text>
</comment>
<feature type="transmembrane region" description="Helical" evidence="1">
    <location>
        <begin position="64"/>
        <end position="90"/>
    </location>
</feature>
<evidence type="ECO:0000256" key="1">
    <source>
        <dbReference type="SAM" id="Phobius"/>
    </source>
</evidence>
<dbReference type="EMBL" id="JASJQH010007938">
    <property type="protein sequence ID" value="KAK9696649.1"/>
    <property type="molecule type" value="Genomic_DNA"/>
</dbReference>
<organism evidence="2 3">
    <name type="scientific">Basidiobolus ranarum</name>
    <dbReference type="NCBI Taxonomy" id="34480"/>
    <lineage>
        <taxon>Eukaryota</taxon>
        <taxon>Fungi</taxon>
        <taxon>Fungi incertae sedis</taxon>
        <taxon>Zoopagomycota</taxon>
        <taxon>Entomophthoromycotina</taxon>
        <taxon>Basidiobolomycetes</taxon>
        <taxon>Basidiobolales</taxon>
        <taxon>Basidiobolaceae</taxon>
        <taxon>Basidiobolus</taxon>
    </lineage>
</organism>
<keyword evidence="1" id="KW-0472">Membrane</keyword>